<feature type="domain" description="NAD-dependent epimerase/dehydratase" evidence="1">
    <location>
        <begin position="5"/>
        <end position="240"/>
    </location>
</feature>
<dbReference type="Gene3D" id="3.40.50.720">
    <property type="entry name" value="NAD(P)-binding Rossmann-like Domain"/>
    <property type="match status" value="1"/>
</dbReference>
<dbReference type="InterPro" id="IPR036291">
    <property type="entry name" value="NAD(P)-bd_dom_sf"/>
</dbReference>
<evidence type="ECO:0000313" key="3">
    <source>
        <dbReference type="Proteomes" id="UP001356095"/>
    </source>
</evidence>
<comment type="caution">
    <text evidence="2">The sequence shown here is derived from an EMBL/GenBank/DDBJ whole genome shotgun (WGS) entry which is preliminary data.</text>
</comment>
<evidence type="ECO:0000259" key="1">
    <source>
        <dbReference type="Pfam" id="PF01370"/>
    </source>
</evidence>
<dbReference type="PANTHER" id="PTHR43245:SF13">
    <property type="entry name" value="UDP-D-APIOSE_UDP-D-XYLOSE SYNTHASE 2"/>
    <property type="match status" value="1"/>
</dbReference>
<sequence>MARAVVTGGNGFVGSHLVDRLLRRGDEVVVFDSKGARPKPAPSWTEVEYVRGSVSSPDQLAEAITSGVDVVYHLAAVVGVDRYLEAPLDVIDVNFTGTRNVLDQAQRVGAKVVFASTSEVFGKNPDVPWKEDADRILGTTSANRWSYSSSKALAEHLTFGYMRERGLNASIVRYFNLYGPRQRPAFLISRSVHRALRGESPIIYDEGSQTRSFTYIDDAVDATIEIGTRPEADGECFNVGSSDEVTIREAVDLVVELTGGRVGFTSIDTRDRFGASYQDLDRRIPDAGKILSLLGWKSTTSLREGVARTIKWAEESPWWLEQQENTTD</sequence>
<name>A0ABU7KI81_9ACTN</name>
<keyword evidence="3" id="KW-1185">Reference proteome</keyword>
<dbReference type="RefSeq" id="WP_330095395.1">
    <property type="nucleotide sequence ID" value="NZ_JAUZMY010000057.1"/>
</dbReference>
<dbReference type="InterPro" id="IPR001509">
    <property type="entry name" value="Epimerase_deHydtase"/>
</dbReference>
<evidence type="ECO:0000313" key="2">
    <source>
        <dbReference type="EMBL" id="MEE2041639.1"/>
    </source>
</evidence>
<reference evidence="2 3" key="1">
    <citation type="submission" date="2023-08" db="EMBL/GenBank/DDBJ databases">
        <authorList>
            <person name="Girao M."/>
            <person name="Carvalho M.F."/>
        </authorList>
    </citation>
    <scope>NUCLEOTIDE SEQUENCE [LARGE SCALE GENOMIC DNA]</scope>
    <source>
        <strain evidence="2 3">CT-R113</strain>
    </source>
</reference>
<dbReference type="SUPFAM" id="SSF51735">
    <property type="entry name" value="NAD(P)-binding Rossmann-fold domains"/>
    <property type="match status" value="1"/>
</dbReference>
<dbReference type="EMBL" id="JAUZMY010000057">
    <property type="protein sequence ID" value="MEE2041639.1"/>
    <property type="molecule type" value="Genomic_DNA"/>
</dbReference>
<dbReference type="PANTHER" id="PTHR43245">
    <property type="entry name" value="BIFUNCTIONAL POLYMYXIN RESISTANCE PROTEIN ARNA"/>
    <property type="match status" value="1"/>
</dbReference>
<dbReference type="Pfam" id="PF01370">
    <property type="entry name" value="Epimerase"/>
    <property type="match status" value="1"/>
</dbReference>
<protein>
    <submittedName>
        <fullName evidence="2">NAD-dependent epimerase/dehydratase family protein</fullName>
    </submittedName>
</protein>
<gene>
    <name evidence="2" type="ORF">Q8791_30900</name>
</gene>
<accession>A0ABU7KI81</accession>
<organism evidence="2 3">
    <name type="scientific">Nocardiopsis codii</name>
    <dbReference type="NCBI Taxonomy" id="3065942"/>
    <lineage>
        <taxon>Bacteria</taxon>
        <taxon>Bacillati</taxon>
        <taxon>Actinomycetota</taxon>
        <taxon>Actinomycetes</taxon>
        <taxon>Streptosporangiales</taxon>
        <taxon>Nocardiopsidaceae</taxon>
        <taxon>Nocardiopsis</taxon>
    </lineage>
</organism>
<dbReference type="Proteomes" id="UP001356095">
    <property type="component" value="Unassembled WGS sequence"/>
</dbReference>
<proteinExistence type="predicted"/>
<dbReference type="InterPro" id="IPR050177">
    <property type="entry name" value="Lipid_A_modif_metabolic_enz"/>
</dbReference>